<dbReference type="AlphaFoldDB" id="A0A8D8XHF9"/>
<dbReference type="EMBL" id="HBUF01321669">
    <property type="protein sequence ID" value="CAG6695089.1"/>
    <property type="molecule type" value="Transcribed_RNA"/>
</dbReference>
<proteinExistence type="predicted"/>
<organism evidence="1">
    <name type="scientific">Cacopsylla melanoneura</name>
    <dbReference type="NCBI Taxonomy" id="428564"/>
    <lineage>
        <taxon>Eukaryota</taxon>
        <taxon>Metazoa</taxon>
        <taxon>Ecdysozoa</taxon>
        <taxon>Arthropoda</taxon>
        <taxon>Hexapoda</taxon>
        <taxon>Insecta</taxon>
        <taxon>Pterygota</taxon>
        <taxon>Neoptera</taxon>
        <taxon>Paraneoptera</taxon>
        <taxon>Hemiptera</taxon>
        <taxon>Sternorrhyncha</taxon>
        <taxon>Psylloidea</taxon>
        <taxon>Psyllidae</taxon>
        <taxon>Psyllinae</taxon>
        <taxon>Cacopsylla</taxon>
    </lineage>
</organism>
<sequence length="125" mass="14811">MYRYLFLCCVEGVSLMEAFRHPLYKHCTDTKEDTHSVFVCKIVRLPYSQITVAQTASDFTFYKQHFLPVLCVLLNTLTRKAQLHRLRQILRFINNISFSFKTTWKLTLICFYNLLGEIAKKIFSM</sequence>
<accession>A0A8D8XHF9</accession>
<reference evidence="1" key="1">
    <citation type="submission" date="2021-05" db="EMBL/GenBank/DDBJ databases">
        <authorList>
            <person name="Alioto T."/>
            <person name="Alioto T."/>
            <person name="Gomez Garrido J."/>
        </authorList>
    </citation>
    <scope>NUCLEOTIDE SEQUENCE</scope>
</reference>
<name>A0A8D8XHF9_9HEMI</name>
<protein>
    <submittedName>
        <fullName evidence="1">Uncharacterized protein</fullName>
    </submittedName>
</protein>
<evidence type="ECO:0000313" key="1">
    <source>
        <dbReference type="EMBL" id="CAG6695089.1"/>
    </source>
</evidence>
<dbReference type="EMBL" id="HBUF01321668">
    <property type="protein sequence ID" value="CAG6695087.1"/>
    <property type="molecule type" value="Transcribed_RNA"/>
</dbReference>